<dbReference type="AlphaFoldDB" id="A0A8M9QGP2"/>
<dbReference type="EC" id="3.2.1.17" evidence="1"/>
<dbReference type="PANTHER" id="PTHR11407">
    <property type="entry name" value="LYSOZYME C"/>
    <property type="match status" value="1"/>
</dbReference>
<dbReference type="Gene3D" id="1.10.530.10">
    <property type="match status" value="2"/>
</dbReference>
<keyword evidence="2" id="KW-0081">Bacteriolytic enzyme</keyword>
<evidence type="ECO:0000256" key="2">
    <source>
        <dbReference type="ARBA" id="ARBA00022638"/>
    </source>
</evidence>
<dbReference type="PROSITE" id="PS00128">
    <property type="entry name" value="GLYCOSYL_HYDROL_F22_1"/>
    <property type="match status" value="1"/>
</dbReference>
<dbReference type="ZFIN" id="ZDB-GENE-030131-7470">
    <property type="gene designation" value="wu:fj19g03"/>
</dbReference>
<sequence>MKTVQWRFLETAKYIQGVRRRTRQASWTNWLRLESPQHRALIEMKMLSACALLLLASAVTHGRIVSKCELKEQLEAARAHATGDKMTVDQLIASLVCNVENTSGFNTSLITSIQIHQDHIKPPFPTPHKPNQETAPAKEEDEDNMEDEYIIPVHPPSHPKRVRSRRSAHEVESVENQGAKEIFSMWRQALLPEQIPEDSFGSGAEAISEEESSGDSSSEVRGGVDLWRRLGIFQLSDRVACGSGSGRSLNLCGLECSALLDDDITDDITCLKTLLGSHDKYYGFAPMKSFHWNLLEMPPVKKCRSVVASKYFAECL</sequence>
<dbReference type="SUPFAM" id="SSF53955">
    <property type="entry name" value="Lysozyme-like"/>
    <property type="match status" value="1"/>
</dbReference>
<proteinExistence type="predicted"/>
<dbReference type="OrthoDB" id="17373at2759"/>
<keyword evidence="2" id="KW-0929">Antimicrobial</keyword>
<dbReference type="GO" id="GO:0031640">
    <property type="term" value="P:killing of cells of another organism"/>
    <property type="evidence" value="ECO:0007669"/>
    <property type="project" value="UniProtKB-KW"/>
</dbReference>
<reference evidence="5" key="1">
    <citation type="submission" date="2025-08" db="UniProtKB">
        <authorList>
            <consortium name="RefSeq"/>
        </authorList>
    </citation>
    <scope>IDENTIFICATION</scope>
    <source>
        <strain evidence="5">Tuebingen</strain>
        <tissue evidence="5">Fibroblasts and whole tissue</tissue>
    </source>
</reference>
<dbReference type="RefSeq" id="XP_073762511.1">
    <property type="nucleotide sequence ID" value="XM_073906410.1"/>
</dbReference>
<evidence type="ECO:0000313" key="6">
    <source>
        <dbReference type="ZFIN" id="ZDB-GENE-030131-7470"/>
    </source>
</evidence>
<keyword evidence="4" id="KW-1185">Reference proteome</keyword>
<name>A0A8M9QGP2_DANRE</name>
<evidence type="ECO:0000313" key="4">
    <source>
        <dbReference type="Proteomes" id="UP000000437"/>
    </source>
</evidence>
<protein>
    <recommendedName>
        <fullName evidence="1">lysozyme</fullName>
        <ecNumber evidence="1">3.2.1.17</ecNumber>
    </recommendedName>
</protein>
<dbReference type="Proteomes" id="UP000000437">
    <property type="component" value="Chromosome 1"/>
</dbReference>
<dbReference type="GlyGen" id="A0A8M9QGP2">
    <property type="glycosylation" value="1 site"/>
</dbReference>
<dbReference type="AGR" id="ZFIN:ZDB-GENE-030131-7470"/>
<dbReference type="InterPro" id="IPR023346">
    <property type="entry name" value="Lysozyme-like_dom_sf"/>
</dbReference>
<dbReference type="PANTHER" id="PTHR11407:SF63">
    <property type="entry name" value="LYSOZYME C"/>
    <property type="match status" value="1"/>
</dbReference>
<dbReference type="Pfam" id="PF00062">
    <property type="entry name" value="Lys"/>
    <property type="match status" value="1"/>
</dbReference>
<organism evidence="4 5">
    <name type="scientific">Danio rerio</name>
    <name type="common">Zebrafish</name>
    <name type="synonym">Brachydanio rerio</name>
    <dbReference type="NCBI Taxonomy" id="7955"/>
    <lineage>
        <taxon>Eukaryota</taxon>
        <taxon>Metazoa</taxon>
        <taxon>Chordata</taxon>
        <taxon>Craniata</taxon>
        <taxon>Vertebrata</taxon>
        <taxon>Euteleostomi</taxon>
        <taxon>Actinopterygii</taxon>
        <taxon>Neopterygii</taxon>
        <taxon>Teleostei</taxon>
        <taxon>Ostariophysi</taxon>
        <taxon>Cypriniformes</taxon>
        <taxon>Danionidae</taxon>
        <taxon>Danioninae</taxon>
        <taxon>Danio</taxon>
    </lineage>
</organism>
<dbReference type="InterPro" id="IPR019799">
    <property type="entry name" value="Glyco_hydro_22_CS"/>
</dbReference>
<dbReference type="KEGG" id="dre:335530"/>
<evidence type="ECO:0000256" key="3">
    <source>
        <dbReference type="ARBA" id="ARBA00023157"/>
    </source>
</evidence>
<dbReference type="GeneID" id="335530"/>
<dbReference type="RefSeq" id="XP_073762509.1">
    <property type="nucleotide sequence ID" value="XM_073906408.1"/>
</dbReference>
<gene>
    <name evidence="5 6" type="ORF">wu:fj19g03</name>
</gene>
<dbReference type="PROSITE" id="PS51348">
    <property type="entry name" value="GLYCOSYL_HYDROL_F22_2"/>
    <property type="match status" value="1"/>
</dbReference>
<evidence type="ECO:0000313" key="5">
    <source>
        <dbReference type="RefSeq" id="XP_021333095.2"/>
    </source>
</evidence>
<evidence type="ECO:0000256" key="1">
    <source>
        <dbReference type="ARBA" id="ARBA00012732"/>
    </source>
</evidence>
<dbReference type="InterPro" id="IPR001916">
    <property type="entry name" value="Glyco_hydro_22"/>
</dbReference>
<dbReference type="RefSeq" id="XP_073762515.1">
    <property type="nucleotide sequence ID" value="XM_073906414.1"/>
</dbReference>
<dbReference type="GO" id="GO:0042742">
    <property type="term" value="P:defense response to bacterium"/>
    <property type="evidence" value="ECO:0007669"/>
    <property type="project" value="UniProtKB-KW"/>
</dbReference>
<dbReference type="RefSeq" id="XP_073762541.1">
    <property type="nucleotide sequence ID" value="XM_073906440.1"/>
</dbReference>
<dbReference type="RefSeq" id="XP_073762522.1">
    <property type="nucleotide sequence ID" value="XM_073906421.1"/>
</dbReference>
<dbReference type="RefSeq" id="XP_073762531.1">
    <property type="nucleotide sequence ID" value="XM_073906430.1"/>
</dbReference>
<dbReference type="GO" id="GO:0003796">
    <property type="term" value="F:lysozyme activity"/>
    <property type="evidence" value="ECO:0007669"/>
    <property type="project" value="UniProtKB-EC"/>
</dbReference>
<accession>A0A8M9QGP2</accession>
<dbReference type="RefSeq" id="XP_021333095.2">
    <property type="nucleotide sequence ID" value="XM_021477420.3"/>
</dbReference>
<dbReference type="SMART" id="SM00263">
    <property type="entry name" value="LYZ1"/>
    <property type="match status" value="1"/>
</dbReference>
<keyword evidence="3" id="KW-1015">Disulfide bond</keyword>